<gene>
    <name evidence="1" type="ORF">RJ639_002194</name>
</gene>
<evidence type="ECO:0008006" key="3">
    <source>
        <dbReference type="Google" id="ProtNLM"/>
    </source>
</evidence>
<evidence type="ECO:0000313" key="2">
    <source>
        <dbReference type="Proteomes" id="UP001188597"/>
    </source>
</evidence>
<sequence length="79" mass="9196">MIRSDRSKEYNSKQFDQFCEEEGVKHQLRVTSSGTKYDIKKEEQKSHGDGKIYAEGKRTSKNFLSRSNLYNNISTEQVS</sequence>
<name>A0AA89BM59_9ASTE</name>
<dbReference type="GO" id="GO:0003676">
    <property type="term" value="F:nucleic acid binding"/>
    <property type="evidence" value="ECO:0007669"/>
    <property type="project" value="InterPro"/>
</dbReference>
<protein>
    <recommendedName>
        <fullName evidence="3">Integrase catalytic domain-containing protein</fullName>
    </recommendedName>
</protein>
<dbReference type="Gene3D" id="3.30.420.10">
    <property type="entry name" value="Ribonuclease H-like superfamily/Ribonuclease H"/>
    <property type="match status" value="1"/>
</dbReference>
<reference evidence="1" key="1">
    <citation type="submission" date="2022-12" db="EMBL/GenBank/DDBJ databases">
        <title>Draft genome assemblies for two species of Escallonia (Escalloniales).</title>
        <authorList>
            <person name="Chanderbali A."/>
            <person name="Dervinis C."/>
            <person name="Anghel I."/>
            <person name="Soltis D."/>
            <person name="Soltis P."/>
            <person name="Zapata F."/>
        </authorList>
    </citation>
    <scope>NUCLEOTIDE SEQUENCE</scope>
    <source>
        <strain evidence="1">UCBG64.0493</strain>
        <tissue evidence="1">Leaf</tissue>
    </source>
</reference>
<keyword evidence="2" id="KW-1185">Reference proteome</keyword>
<dbReference type="InterPro" id="IPR036397">
    <property type="entry name" value="RNaseH_sf"/>
</dbReference>
<dbReference type="Proteomes" id="UP001188597">
    <property type="component" value="Unassembled WGS sequence"/>
</dbReference>
<dbReference type="EMBL" id="JAVXUP010000026">
    <property type="protein sequence ID" value="KAK3041912.1"/>
    <property type="molecule type" value="Genomic_DNA"/>
</dbReference>
<dbReference type="AlphaFoldDB" id="A0AA89BM59"/>
<evidence type="ECO:0000313" key="1">
    <source>
        <dbReference type="EMBL" id="KAK3041912.1"/>
    </source>
</evidence>
<accession>A0AA89BM59</accession>
<proteinExistence type="predicted"/>
<comment type="caution">
    <text evidence="1">The sequence shown here is derived from an EMBL/GenBank/DDBJ whole genome shotgun (WGS) entry which is preliminary data.</text>
</comment>
<organism evidence="1 2">
    <name type="scientific">Escallonia herrerae</name>
    <dbReference type="NCBI Taxonomy" id="1293975"/>
    <lineage>
        <taxon>Eukaryota</taxon>
        <taxon>Viridiplantae</taxon>
        <taxon>Streptophyta</taxon>
        <taxon>Embryophyta</taxon>
        <taxon>Tracheophyta</taxon>
        <taxon>Spermatophyta</taxon>
        <taxon>Magnoliopsida</taxon>
        <taxon>eudicotyledons</taxon>
        <taxon>Gunneridae</taxon>
        <taxon>Pentapetalae</taxon>
        <taxon>asterids</taxon>
        <taxon>campanulids</taxon>
        <taxon>Escalloniales</taxon>
        <taxon>Escalloniaceae</taxon>
        <taxon>Escallonia</taxon>
    </lineage>
</organism>